<dbReference type="EMBL" id="UHJJ01000002">
    <property type="protein sequence ID" value="SUQ13091.1"/>
    <property type="molecule type" value="Genomic_DNA"/>
</dbReference>
<dbReference type="GO" id="GO:0005997">
    <property type="term" value="P:xylulose metabolic process"/>
    <property type="evidence" value="ECO:0007669"/>
    <property type="project" value="InterPro"/>
</dbReference>
<dbReference type="CDD" id="cd07808">
    <property type="entry name" value="ASKHA_NBD_FGGY_EcXK-like"/>
    <property type="match status" value="1"/>
</dbReference>
<evidence type="ECO:0000256" key="6">
    <source>
        <dbReference type="ARBA" id="ARBA00022840"/>
    </source>
</evidence>
<dbReference type="PROSITE" id="PS00445">
    <property type="entry name" value="FGGY_KINASES_2"/>
    <property type="match status" value="1"/>
</dbReference>
<dbReference type="RefSeq" id="WP_109709088.1">
    <property type="nucleotide sequence ID" value="NZ_QGDS01000002.1"/>
</dbReference>
<feature type="domain" description="Carbohydrate kinase FGGY C-terminal" evidence="11">
    <location>
        <begin position="255"/>
        <end position="437"/>
    </location>
</feature>
<accession>A0A316A1L7</accession>
<evidence type="ECO:0000313" key="13">
    <source>
        <dbReference type="Proteomes" id="UP000254051"/>
    </source>
</evidence>
<dbReference type="SUPFAM" id="SSF53067">
    <property type="entry name" value="Actin-like ATPase domain"/>
    <property type="match status" value="2"/>
</dbReference>
<keyword evidence="5 8" id="KW-0418">Kinase</keyword>
<dbReference type="GO" id="GO:0004856">
    <property type="term" value="F:D-xylulokinase activity"/>
    <property type="evidence" value="ECO:0007669"/>
    <property type="project" value="UniProtKB-EC"/>
</dbReference>
<dbReference type="Gene3D" id="3.30.420.40">
    <property type="match status" value="2"/>
</dbReference>
<evidence type="ECO:0000256" key="8">
    <source>
        <dbReference type="RuleBase" id="RU003733"/>
    </source>
</evidence>
<sequence length="489" mass="54164">MEYYLGIDIGTSTAKIIVINEEGIVVNCCEQEYQYSQPKHGWKEIWPEVWVKAVKAGMAELLSGIERSHVKAIGVSGQMHTTVFLDYSGIPIRPAIMWNDVRTKEYFPELKTALKQEDTKAISKIISTGSPAVNLLWLKEHEEEAFKKLGKFLIGPDYLVYYLTGCYSTDYCQASTSSLYNTEDCSWSETMMKLIGLSEEMYPPIKGSQEIVGNLRKEIQEELGLSPDVKVIAGTGDNSAAAISTGSLQYGYPVLSIGTSGVLILPRGKEKADSKGKEILFSLDGKDIICMTQGVVQSAGGSYEWYVRKILGISDFNSLMADVDVSELGNKQLLFYPHLTGDKTIYADSSLRGAFIGLEMNDLKEDLAVAVMEGVCFAVKQLIQEMGLSTETLEELMVTGGGANSKVWMQIMADVLNVRIVQLDGNEGVSYGAAVLAKNALKGNHEISPGTGTEVSTRNHFDPRRLNVERYQRKYEQYLRIHNAIQKIF</sequence>
<keyword evidence="7 9" id="KW-0119">Carbohydrate metabolism</keyword>
<evidence type="ECO:0000256" key="2">
    <source>
        <dbReference type="ARBA" id="ARBA00022629"/>
    </source>
</evidence>
<dbReference type="AlphaFoldDB" id="A0A316A1L7"/>
<reference evidence="13" key="1">
    <citation type="submission" date="2017-07" db="EMBL/GenBank/DDBJ databases">
        <authorList>
            <person name="Varghese N."/>
            <person name="Submissions S."/>
        </authorList>
    </citation>
    <scope>NUCLEOTIDE SEQUENCE [LARGE SCALE GENOMIC DNA]</scope>
    <source>
        <strain evidence="13">NLAE-zl-C134</strain>
    </source>
</reference>
<dbReference type="InterPro" id="IPR050406">
    <property type="entry name" value="FGGY_Carb_Kinase"/>
</dbReference>
<keyword evidence="4 9" id="KW-0547">Nucleotide-binding</keyword>
<dbReference type="GO" id="GO:0042732">
    <property type="term" value="P:D-xylose metabolic process"/>
    <property type="evidence" value="ECO:0007669"/>
    <property type="project" value="UniProtKB-KW"/>
</dbReference>
<dbReference type="PIRSF" id="PIRSF000538">
    <property type="entry name" value="GlpK"/>
    <property type="match status" value="1"/>
</dbReference>
<proteinExistence type="inferred from homology"/>
<dbReference type="Proteomes" id="UP000254051">
    <property type="component" value="Unassembled WGS sequence"/>
</dbReference>
<evidence type="ECO:0000259" key="10">
    <source>
        <dbReference type="Pfam" id="PF00370"/>
    </source>
</evidence>
<dbReference type="PANTHER" id="PTHR43095">
    <property type="entry name" value="SUGAR KINASE"/>
    <property type="match status" value="1"/>
</dbReference>
<name>A0A316A1L7_9FIRM</name>
<evidence type="ECO:0000256" key="9">
    <source>
        <dbReference type="RuleBase" id="RU364073"/>
    </source>
</evidence>
<evidence type="ECO:0000256" key="1">
    <source>
        <dbReference type="ARBA" id="ARBA00009156"/>
    </source>
</evidence>
<dbReference type="PANTHER" id="PTHR43095:SF5">
    <property type="entry name" value="XYLULOSE KINASE"/>
    <property type="match status" value="1"/>
</dbReference>
<dbReference type="InterPro" id="IPR043129">
    <property type="entry name" value="ATPase_NBD"/>
</dbReference>
<dbReference type="Pfam" id="PF00370">
    <property type="entry name" value="FGGY_N"/>
    <property type="match status" value="1"/>
</dbReference>
<keyword evidence="6 9" id="KW-0067">ATP-binding</keyword>
<dbReference type="InterPro" id="IPR018484">
    <property type="entry name" value="FGGY_N"/>
</dbReference>
<evidence type="ECO:0000313" key="12">
    <source>
        <dbReference type="EMBL" id="SUQ13091.1"/>
    </source>
</evidence>
<keyword evidence="13" id="KW-1185">Reference proteome</keyword>
<feature type="domain" description="Carbohydrate kinase FGGY N-terminal" evidence="10">
    <location>
        <begin position="3"/>
        <end position="243"/>
    </location>
</feature>
<evidence type="ECO:0000256" key="7">
    <source>
        <dbReference type="ARBA" id="ARBA00023277"/>
    </source>
</evidence>
<keyword evidence="3 8" id="KW-0808">Transferase</keyword>
<dbReference type="OrthoDB" id="9805576at2"/>
<dbReference type="Pfam" id="PF02782">
    <property type="entry name" value="FGGY_C"/>
    <property type="match status" value="1"/>
</dbReference>
<dbReference type="NCBIfam" id="TIGR01312">
    <property type="entry name" value="XylB"/>
    <property type="match status" value="1"/>
</dbReference>
<comment type="similarity">
    <text evidence="1 8">Belongs to the FGGY kinase family.</text>
</comment>
<dbReference type="InterPro" id="IPR006000">
    <property type="entry name" value="Xylulokinase"/>
</dbReference>
<dbReference type="GO" id="GO:0005524">
    <property type="term" value="F:ATP binding"/>
    <property type="evidence" value="ECO:0007669"/>
    <property type="project" value="UniProtKB-KW"/>
</dbReference>
<dbReference type="EC" id="2.7.1.17" evidence="9"/>
<dbReference type="InterPro" id="IPR018485">
    <property type="entry name" value="FGGY_C"/>
</dbReference>
<evidence type="ECO:0000256" key="3">
    <source>
        <dbReference type="ARBA" id="ARBA00022679"/>
    </source>
</evidence>
<organism evidence="12 13">
    <name type="scientific">Faecalicatena contorta</name>
    <dbReference type="NCBI Taxonomy" id="39482"/>
    <lineage>
        <taxon>Bacteria</taxon>
        <taxon>Bacillati</taxon>
        <taxon>Bacillota</taxon>
        <taxon>Clostridia</taxon>
        <taxon>Lachnospirales</taxon>
        <taxon>Lachnospiraceae</taxon>
        <taxon>Faecalicatena</taxon>
    </lineage>
</organism>
<evidence type="ECO:0000259" key="11">
    <source>
        <dbReference type="Pfam" id="PF02782"/>
    </source>
</evidence>
<protein>
    <recommendedName>
        <fullName evidence="9">Xylulose kinase</fullName>
        <shortName evidence="9">Xylulokinase</shortName>
        <ecNumber evidence="9">2.7.1.17</ecNumber>
    </recommendedName>
</protein>
<dbReference type="InterPro" id="IPR018483">
    <property type="entry name" value="Carb_kinase_FGGY_CS"/>
</dbReference>
<comment type="catalytic activity">
    <reaction evidence="9">
        <text>D-xylulose + ATP = D-xylulose 5-phosphate + ADP + H(+)</text>
        <dbReference type="Rhea" id="RHEA:10964"/>
        <dbReference type="ChEBI" id="CHEBI:15378"/>
        <dbReference type="ChEBI" id="CHEBI:17140"/>
        <dbReference type="ChEBI" id="CHEBI:30616"/>
        <dbReference type="ChEBI" id="CHEBI:57737"/>
        <dbReference type="ChEBI" id="CHEBI:456216"/>
        <dbReference type="EC" id="2.7.1.17"/>
    </reaction>
</comment>
<dbReference type="InterPro" id="IPR000577">
    <property type="entry name" value="Carb_kinase_FGGY"/>
</dbReference>
<gene>
    <name evidence="9" type="primary">xylB</name>
    <name evidence="12" type="ORF">SAMN05216529_102309</name>
</gene>
<keyword evidence="2 9" id="KW-0859">Xylose metabolism</keyword>
<evidence type="ECO:0000256" key="4">
    <source>
        <dbReference type="ARBA" id="ARBA00022741"/>
    </source>
</evidence>
<evidence type="ECO:0000256" key="5">
    <source>
        <dbReference type="ARBA" id="ARBA00022777"/>
    </source>
</evidence>